<dbReference type="RefSeq" id="WP_248251466.1">
    <property type="nucleotide sequence ID" value="NZ_JAIWJX010000002.1"/>
</dbReference>
<evidence type="ECO:0000313" key="2">
    <source>
        <dbReference type="Proteomes" id="UP001139011"/>
    </source>
</evidence>
<name>A0A9X2BB70_9BACL</name>
<accession>A0A9X2BB70</accession>
<dbReference type="AlphaFoldDB" id="A0A9X2BB70"/>
<proteinExistence type="predicted"/>
<sequence length="71" mass="8225">MIADSYFYLAELAEWKLDPIEEDYELEWVPISEAQEILHRASGMGGRTGFSEQIKRARPALILRLAFLLQQ</sequence>
<dbReference type="EMBL" id="JAIWJX010000002">
    <property type="protein sequence ID" value="MCK6255669.1"/>
    <property type="molecule type" value="Genomic_DNA"/>
</dbReference>
<dbReference type="Proteomes" id="UP001139011">
    <property type="component" value="Unassembled WGS sequence"/>
</dbReference>
<keyword evidence="2" id="KW-1185">Reference proteome</keyword>
<comment type="caution">
    <text evidence="1">The sequence shown here is derived from an EMBL/GenBank/DDBJ whole genome shotgun (WGS) entry which is preliminary data.</text>
</comment>
<reference evidence="1" key="1">
    <citation type="submission" date="2021-09" db="EMBL/GenBank/DDBJ databases">
        <title>Genome analysis of Fictibacillus sp. KIGAM418 isolated from marine sediment.</title>
        <authorList>
            <person name="Seo M.-J."/>
            <person name="Cho E.-S."/>
            <person name="Hwang C.Y."/>
        </authorList>
    </citation>
    <scope>NUCLEOTIDE SEQUENCE</scope>
    <source>
        <strain evidence="1">KIGAM418</strain>
    </source>
</reference>
<evidence type="ECO:0000313" key="1">
    <source>
        <dbReference type="EMBL" id="MCK6255669.1"/>
    </source>
</evidence>
<organism evidence="1 2">
    <name type="scientific">Fictibacillus marinisediminis</name>
    <dbReference type="NCBI Taxonomy" id="2878389"/>
    <lineage>
        <taxon>Bacteria</taxon>
        <taxon>Bacillati</taxon>
        <taxon>Bacillota</taxon>
        <taxon>Bacilli</taxon>
        <taxon>Bacillales</taxon>
        <taxon>Fictibacillaceae</taxon>
        <taxon>Fictibacillus</taxon>
    </lineage>
</organism>
<gene>
    <name evidence="1" type="ORF">LCY76_03405</name>
</gene>
<protein>
    <submittedName>
        <fullName evidence="1">Uncharacterized protein</fullName>
    </submittedName>
</protein>